<accession>A0A914Z6F1</accession>
<sequence length="261" mass="28915">MDGGLYKFSFHPSGSPKSEPPAAHAAMFGNMGSETDPQGKAWLTDWLTALLDRDDKKFSAVQRQAISDAVNQNAVSPNNLRNFKHFPDLFSHIDDDGDLQQRVREWCLDGRFGWVFGENEIENFSMNNQVMGFDMTNVLDAGDEKEKTAILGYLFRLIEKKLQLTSSKLGDSMLQAIRTQIVLPNRNADASNYASIKLNDRELHTVLNTPAGMRVALIRNDTESVTVNTNLAALGEYLNIIGGGNTGEKALEQYKAGKSNV</sequence>
<reference evidence="3" key="1">
    <citation type="submission" date="2022-11" db="UniProtKB">
        <authorList>
            <consortium name="WormBaseParasite"/>
        </authorList>
    </citation>
    <scope>IDENTIFICATION</scope>
</reference>
<dbReference type="SUPFAM" id="SSF52540">
    <property type="entry name" value="P-loop containing nucleoside triphosphate hydrolases"/>
    <property type="match status" value="1"/>
</dbReference>
<dbReference type="AlphaFoldDB" id="A0A914Z6F1"/>
<evidence type="ECO:0000313" key="3">
    <source>
        <dbReference type="WBParaSite" id="PSU_v2.g826.t1"/>
    </source>
</evidence>
<evidence type="ECO:0000256" key="1">
    <source>
        <dbReference type="SAM" id="MobiDB-lite"/>
    </source>
</evidence>
<proteinExistence type="predicted"/>
<dbReference type="WBParaSite" id="PSU_v2.g826.t1">
    <property type="protein sequence ID" value="PSU_v2.g826.t1"/>
    <property type="gene ID" value="PSU_v2.g826"/>
</dbReference>
<dbReference type="InterPro" id="IPR027417">
    <property type="entry name" value="P-loop_NTPase"/>
</dbReference>
<feature type="region of interest" description="Disordered" evidence="1">
    <location>
        <begin position="10"/>
        <end position="31"/>
    </location>
</feature>
<organism evidence="2 3">
    <name type="scientific">Panagrolaimus superbus</name>
    <dbReference type="NCBI Taxonomy" id="310955"/>
    <lineage>
        <taxon>Eukaryota</taxon>
        <taxon>Metazoa</taxon>
        <taxon>Ecdysozoa</taxon>
        <taxon>Nematoda</taxon>
        <taxon>Chromadorea</taxon>
        <taxon>Rhabditida</taxon>
        <taxon>Tylenchina</taxon>
        <taxon>Panagrolaimomorpha</taxon>
        <taxon>Panagrolaimoidea</taxon>
        <taxon>Panagrolaimidae</taxon>
        <taxon>Panagrolaimus</taxon>
    </lineage>
</organism>
<protein>
    <submittedName>
        <fullName evidence="3">Uncharacterized protein</fullName>
    </submittedName>
</protein>
<dbReference type="Proteomes" id="UP000887577">
    <property type="component" value="Unplaced"/>
</dbReference>
<name>A0A914Z6F1_9BILA</name>
<evidence type="ECO:0000313" key="2">
    <source>
        <dbReference type="Proteomes" id="UP000887577"/>
    </source>
</evidence>
<keyword evidence="2" id="KW-1185">Reference proteome</keyword>